<accession>A0A1H0KS86</accession>
<dbReference type="SMART" id="SM00507">
    <property type="entry name" value="HNHc"/>
    <property type="match status" value="1"/>
</dbReference>
<name>A0A1H0KS86_9BACT</name>
<dbReference type="RefSeq" id="WP_091855050.1">
    <property type="nucleotide sequence ID" value="NZ_FNIW01000029.1"/>
</dbReference>
<gene>
    <name evidence="2" type="ORF">SAMN04487900_12911</name>
</gene>
<dbReference type="OrthoDB" id="9764212at2"/>
<dbReference type="InterPro" id="IPR004919">
    <property type="entry name" value="GmrSD_N"/>
</dbReference>
<dbReference type="GO" id="GO:0008270">
    <property type="term" value="F:zinc ion binding"/>
    <property type="evidence" value="ECO:0007669"/>
    <property type="project" value="InterPro"/>
</dbReference>
<dbReference type="PANTHER" id="PTHR39639">
    <property type="entry name" value="CHROMOSOME 16, WHOLE GENOME SHOTGUN SEQUENCE"/>
    <property type="match status" value="1"/>
</dbReference>
<dbReference type="Pfam" id="PF03235">
    <property type="entry name" value="GmrSD_N"/>
    <property type="match status" value="1"/>
</dbReference>
<dbReference type="AlphaFoldDB" id="A0A1H0KS86"/>
<dbReference type="InterPro" id="IPR003615">
    <property type="entry name" value="HNH_nuc"/>
</dbReference>
<dbReference type="Gene3D" id="1.10.30.50">
    <property type="match status" value="1"/>
</dbReference>
<organism evidence="2 3">
    <name type="scientific">Prevotella communis</name>
    <dbReference type="NCBI Taxonomy" id="2913614"/>
    <lineage>
        <taxon>Bacteria</taxon>
        <taxon>Pseudomonadati</taxon>
        <taxon>Bacteroidota</taxon>
        <taxon>Bacteroidia</taxon>
        <taxon>Bacteroidales</taxon>
        <taxon>Prevotellaceae</taxon>
        <taxon>Prevotella</taxon>
    </lineage>
</organism>
<evidence type="ECO:0000313" key="2">
    <source>
        <dbReference type="EMBL" id="SDO58653.1"/>
    </source>
</evidence>
<protein>
    <recommendedName>
        <fullName evidence="1">HNH nuclease domain-containing protein</fullName>
    </recommendedName>
</protein>
<dbReference type="EMBL" id="FNIW01000029">
    <property type="protein sequence ID" value="SDO58653.1"/>
    <property type="molecule type" value="Genomic_DNA"/>
</dbReference>
<dbReference type="Proteomes" id="UP000199134">
    <property type="component" value="Unassembled WGS sequence"/>
</dbReference>
<feature type="domain" description="HNH nuclease" evidence="1">
    <location>
        <begin position="311"/>
        <end position="364"/>
    </location>
</feature>
<sequence length="369" mass="43458">MDIEEKKIKVCDLIAGYENDQDTGVRAYNGRLDVRPPYQREFRYDDKQKEAVVHTILKGFPLNIMYWSVEDNGNYEMIDGQQRTLSICEYVQHDFHIIDELGKKRYFSSLTDEDKKRFMDYELTVYFCKGTDKEKLDWFRVINIAGERLLDQELLNAIYTGPFVTDARKYFSKDKCPAYKIASDLLNGVAREQSYLATVLSWAARKENIKDVSEYMSKHKDDVNASKLWAYFSAINTWIRTTFPVYRKEMKGLDWGYLYDTYHENIYDIDALEQQIHDLMEDDEIMKKSGIYSYVLSGNLRDLSFRTFDKKQKREAYERQQGICPLCGKHFELEEMEGDHITPWAEGGITTAENCQMLCRECNRRKGAK</sequence>
<dbReference type="GO" id="GO:0003676">
    <property type="term" value="F:nucleic acid binding"/>
    <property type="evidence" value="ECO:0007669"/>
    <property type="project" value="InterPro"/>
</dbReference>
<dbReference type="Pfam" id="PF01844">
    <property type="entry name" value="HNH"/>
    <property type="match status" value="1"/>
</dbReference>
<proteinExistence type="predicted"/>
<dbReference type="InterPro" id="IPR002711">
    <property type="entry name" value="HNH"/>
</dbReference>
<dbReference type="PANTHER" id="PTHR39639:SF1">
    <property type="entry name" value="DUF262 DOMAIN-CONTAINING PROTEIN"/>
    <property type="match status" value="1"/>
</dbReference>
<dbReference type="CDD" id="cd00085">
    <property type="entry name" value="HNHc"/>
    <property type="match status" value="1"/>
</dbReference>
<dbReference type="GO" id="GO:0004519">
    <property type="term" value="F:endonuclease activity"/>
    <property type="evidence" value="ECO:0007669"/>
    <property type="project" value="InterPro"/>
</dbReference>
<evidence type="ECO:0000313" key="3">
    <source>
        <dbReference type="Proteomes" id="UP000199134"/>
    </source>
</evidence>
<comment type="caution">
    <text evidence="2">The sequence shown here is derived from an EMBL/GenBank/DDBJ whole genome shotgun (WGS) entry which is preliminary data.</text>
</comment>
<reference evidence="3" key="1">
    <citation type="submission" date="2016-10" db="EMBL/GenBank/DDBJ databases">
        <authorList>
            <person name="de Groot N.N."/>
        </authorList>
    </citation>
    <scope>NUCLEOTIDE SEQUENCE [LARGE SCALE GENOMIC DNA]</scope>
    <source>
        <strain evidence="3">BP1-145</strain>
    </source>
</reference>
<evidence type="ECO:0000259" key="1">
    <source>
        <dbReference type="SMART" id="SM00507"/>
    </source>
</evidence>